<feature type="transmembrane region" description="Helical" evidence="1">
    <location>
        <begin position="411"/>
        <end position="432"/>
    </location>
</feature>
<dbReference type="EMBL" id="SAUW01000024">
    <property type="protein sequence ID" value="RWR06978.1"/>
    <property type="molecule type" value="Genomic_DNA"/>
</dbReference>
<evidence type="ECO:0000313" key="3">
    <source>
        <dbReference type="Proteomes" id="UP000285710"/>
    </source>
</evidence>
<name>A0A443IN20_9RHOB</name>
<feature type="transmembrane region" description="Helical" evidence="1">
    <location>
        <begin position="171"/>
        <end position="204"/>
    </location>
</feature>
<sequence>MNMLRAEFDRLMVRTESQRCWIWARSADIIYSGFFILLAYMTTKSIWSIIMRTHSYMTTDWGISYAGGFVRRGLIGDVILHLSRASGLSFAEVTAVIAVVANLLFVLGAVLLFARLRHNHWAWLLIYTPAGLAFGATNPGILGHKDVLLLALGAMLFSGATLLPEGWKRTTWVLFGLALTIPLVLSHEGLVIFVPILFIALSALRLTPPVIGVTALIVLGLGAAVLASVMHSGTIAQRDAMIEAFYAALPPQWSLDSLDEYVAFWFVGQSVTDTFAFVATRNYIALWELPFAVALAFGPIAVAACGLHISRAFSDPKGRISAHLIVLSYVSLIALMPLVIDWMRFFIVLGILTAMAMAMRLRLTCGDRVETLPGAVATPENAAFRYMLGWVLLAALFVLTPGKVSPWLVHFGWNDILTVVLVGIASGCWPVLARKRRQ</sequence>
<reference evidence="2 3" key="1">
    <citation type="submission" date="2019-01" db="EMBL/GenBank/DDBJ databases">
        <title>Sinorhodobacter populi sp. nov. isolated from the symptomatic bark tissue of Populus euramericana canker.</title>
        <authorList>
            <person name="Xu G."/>
        </authorList>
    </citation>
    <scope>NUCLEOTIDE SEQUENCE [LARGE SCALE GENOMIC DNA]</scope>
    <source>
        <strain evidence="2 3">2D-5</strain>
    </source>
</reference>
<keyword evidence="1" id="KW-0812">Transmembrane</keyword>
<proteinExistence type="predicted"/>
<feature type="transmembrane region" description="Helical" evidence="1">
    <location>
        <begin position="121"/>
        <end position="141"/>
    </location>
</feature>
<dbReference type="AlphaFoldDB" id="A0A443IN20"/>
<evidence type="ECO:0000256" key="1">
    <source>
        <dbReference type="SAM" id="Phobius"/>
    </source>
</evidence>
<feature type="transmembrane region" description="Helical" evidence="1">
    <location>
        <begin position="291"/>
        <end position="309"/>
    </location>
</feature>
<keyword evidence="1" id="KW-0472">Membrane</keyword>
<dbReference type="Proteomes" id="UP000285710">
    <property type="component" value="Unassembled WGS sequence"/>
</dbReference>
<comment type="caution">
    <text evidence="2">The sequence shown here is derived from an EMBL/GenBank/DDBJ whole genome shotgun (WGS) entry which is preliminary data.</text>
</comment>
<evidence type="ECO:0000313" key="2">
    <source>
        <dbReference type="EMBL" id="RWR06978.1"/>
    </source>
</evidence>
<accession>A0A443IN20</accession>
<reference evidence="2 3" key="2">
    <citation type="submission" date="2019-01" db="EMBL/GenBank/DDBJ databases">
        <authorList>
            <person name="Li Y."/>
        </authorList>
    </citation>
    <scope>NUCLEOTIDE SEQUENCE [LARGE SCALE GENOMIC DNA]</scope>
    <source>
        <strain evidence="2 3">2D-5</strain>
    </source>
</reference>
<organism evidence="2 3">
    <name type="scientific">Paenirhodobacter populi</name>
    <dbReference type="NCBI Taxonomy" id="2306993"/>
    <lineage>
        <taxon>Bacteria</taxon>
        <taxon>Pseudomonadati</taxon>
        <taxon>Pseudomonadota</taxon>
        <taxon>Alphaproteobacteria</taxon>
        <taxon>Rhodobacterales</taxon>
        <taxon>Rhodobacter group</taxon>
        <taxon>Paenirhodobacter</taxon>
    </lineage>
</organism>
<feature type="transmembrane region" description="Helical" evidence="1">
    <location>
        <begin position="93"/>
        <end position="114"/>
    </location>
</feature>
<feature type="transmembrane region" description="Helical" evidence="1">
    <location>
        <begin position="383"/>
        <end position="399"/>
    </location>
</feature>
<feature type="transmembrane region" description="Helical" evidence="1">
    <location>
        <begin position="210"/>
        <end position="229"/>
    </location>
</feature>
<protein>
    <submittedName>
        <fullName evidence="2">Uncharacterized protein</fullName>
    </submittedName>
</protein>
<keyword evidence="1" id="KW-1133">Transmembrane helix</keyword>
<feature type="transmembrane region" description="Helical" evidence="1">
    <location>
        <begin position="147"/>
        <end position="164"/>
    </location>
</feature>
<dbReference type="RefSeq" id="WP_128270653.1">
    <property type="nucleotide sequence ID" value="NZ_SAUW01000024.1"/>
</dbReference>
<gene>
    <name evidence="2" type="ORF">D2T33_17515</name>
</gene>
<feature type="transmembrane region" description="Helical" evidence="1">
    <location>
        <begin position="21"/>
        <end position="41"/>
    </location>
</feature>
<keyword evidence="3" id="KW-1185">Reference proteome</keyword>